<dbReference type="KEGG" id="mten:GWK48_11100"/>
<dbReference type="EMBL" id="CP049074">
    <property type="protein sequence ID" value="QKR00857.1"/>
    <property type="molecule type" value="Genomic_DNA"/>
</dbReference>
<dbReference type="OrthoDB" id="40095at2157"/>
<dbReference type="RefSeq" id="WP_174632273.1">
    <property type="nucleotide sequence ID" value="NZ_CP049074.1"/>
</dbReference>
<dbReference type="Gene3D" id="3.40.50.150">
    <property type="entry name" value="Vaccinia Virus protein VP39"/>
    <property type="match status" value="1"/>
</dbReference>
<evidence type="ECO:0000313" key="2">
    <source>
        <dbReference type="EMBL" id="QKR00857.1"/>
    </source>
</evidence>
<dbReference type="PANTHER" id="PTHR34203">
    <property type="entry name" value="METHYLTRANSFERASE, FKBM FAMILY PROTEIN"/>
    <property type="match status" value="1"/>
</dbReference>
<evidence type="ECO:0000259" key="1">
    <source>
        <dbReference type="Pfam" id="PF05050"/>
    </source>
</evidence>
<dbReference type="SUPFAM" id="SSF53335">
    <property type="entry name" value="S-adenosyl-L-methionine-dependent methyltransferases"/>
    <property type="match status" value="1"/>
</dbReference>
<evidence type="ECO:0000313" key="3">
    <source>
        <dbReference type="Proteomes" id="UP000509301"/>
    </source>
</evidence>
<dbReference type="GO" id="GO:0008168">
    <property type="term" value="F:methyltransferase activity"/>
    <property type="evidence" value="ECO:0007669"/>
    <property type="project" value="UniProtKB-KW"/>
</dbReference>
<sequence length="245" mass="27931">MEILLKYGDLKLLVHREEAFIYYATFIVGEYSFLKIRRDDVVLDIGASIGDFTILASRKAKRVIAIEPNPSYLEFLKRNLELNNVSNIEVLPFAVGDIEGRMKFRLNGVASSLSGEGIEVEVKPLDSLASHADVIKMDIEGAEKYAIKSDVVKNAREIVMELHGMENVEFIPRYLREIGFEVREITYRDLLKNAVKNSILHLPSLLDAEIKTNFHATRVFLKGRRASIPSVSHEEYKLIYAFKVR</sequence>
<dbReference type="AlphaFoldDB" id="A0A6N0NX94"/>
<dbReference type="GO" id="GO:0032259">
    <property type="term" value="P:methylation"/>
    <property type="evidence" value="ECO:0007669"/>
    <property type="project" value="UniProtKB-KW"/>
</dbReference>
<dbReference type="Pfam" id="PF05050">
    <property type="entry name" value="Methyltransf_21"/>
    <property type="match status" value="1"/>
</dbReference>
<dbReference type="Proteomes" id="UP000509301">
    <property type="component" value="Chromosome"/>
</dbReference>
<organism evidence="2 3">
    <name type="scientific">Metallosphaera tengchongensis</name>
    <dbReference type="NCBI Taxonomy" id="1532350"/>
    <lineage>
        <taxon>Archaea</taxon>
        <taxon>Thermoproteota</taxon>
        <taxon>Thermoprotei</taxon>
        <taxon>Sulfolobales</taxon>
        <taxon>Sulfolobaceae</taxon>
        <taxon>Metallosphaera</taxon>
    </lineage>
</organism>
<gene>
    <name evidence="2" type="ORF">GWK48_11100</name>
</gene>
<dbReference type="CDD" id="cd02440">
    <property type="entry name" value="AdoMet_MTases"/>
    <property type="match status" value="1"/>
</dbReference>
<dbReference type="InterPro" id="IPR006342">
    <property type="entry name" value="FkbM_mtfrase"/>
</dbReference>
<dbReference type="NCBIfam" id="TIGR01444">
    <property type="entry name" value="fkbM_fam"/>
    <property type="match status" value="1"/>
</dbReference>
<accession>A0A6N0NX94</accession>
<dbReference type="PANTHER" id="PTHR34203:SF15">
    <property type="entry name" value="SLL1173 PROTEIN"/>
    <property type="match status" value="1"/>
</dbReference>
<keyword evidence="2" id="KW-0808">Transferase</keyword>
<proteinExistence type="predicted"/>
<dbReference type="GeneID" id="55642497"/>
<keyword evidence="3" id="KW-1185">Reference proteome</keyword>
<feature type="domain" description="Methyltransferase FkbM" evidence="1">
    <location>
        <begin position="44"/>
        <end position="181"/>
    </location>
</feature>
<name>A0A6N0NX94_9CREN</name>
<keyword evidence="2" id="KW-0489">Methyltransferase</keyword>
<reference evidence="2 3" key="1">
    <citation type="submission" date="2020-02" db="EMBL/GenBank/DDBJ databases">
        <title>Comparative genome analysis reveals the metabolism and evolution of the thermophilic archaeal genus Metallosphaera.</title>
        <authorList>
            <person name="Jiang C."/>
        </authorList>
    </citation>
    <scope>NUCLEOTIDE SEQUENCE [LARGE SCALE GENOMIC DNA]</scope>
    <source>
        <strain evidence="2 3">Ric-A</strain>
    </source>
</reference>
<protein>
    <submittedName>
        <fullName evidence="2">FkbM family methyltransferase</fullName>
    </submittedName>
</protein>
<dbReference type="InterPro" id="IPR052514">
    <property type="entry name" value="SAM-dependent_MTase"/>
</dbReference>
<dbReference type="InterPro" id="IPR029063">
    <property type="entry name" value="SAM-dependent_MTases_sf"/>
</dbReference>